<sequence length="350" mass="38541">MPRLQKGPSQVAWKEWPQGRAQQAAVSFEEKLCAWGRVRKGHITVPQGCGATSPRGHLECAHRRCPFPAYRYLLMEGRDRALWPPTSGSWKLLRTRGGVLLGSSQGQAVFTRGDFQTMVPTKPKTPTLTGSPKEFIPQMEATVPLPDLHPPPPIIPSLHSKIALWLINTTCRIPRSELPGPQGQAGFPFTAPRVLCEVAFLLPPWPGAQSRNPLPRPSASRLAEWWLQSAGTLPSGRKLAKRAAPSHWGSWEQNQVRITQQHCEICKTSWFHFCQEAHSPPEAESSPNPRQPAHSQRTLIVRVIGLGTTCPSPYGRPSPSLAPSLSPSSPSPGEVGPVFHHHLAEPDLLF</sequence>
<dbReference type="EMBL" id="AEYP01015474">
    <property type="status" value="NOT_ANNOTATED_CDS"/>
    <property type="molecule type" value="Genomic_DNA"/>
</dbReference>
<dbReference type="Ensembl" id="ENSMPUT00000020037.1">
    <property type="protein sequence ID" value="ENSMPUP00000019755.1"/>
    <property type="gene ID" value="ENSMPUG00000019885.1"/>
</dbReference>
<feature type="compositionally biased region" description="Low complexity" evidence="1">
    <location>
        <begin position="317"/>
        <end position="332"/>
    </location>
</feature>
<dbReference type="HOGENOM" id="CLU_792169_0_0_1"/>
<name>M3Z842_MUSPF</name>
<evidence type="ECO:0000313" key="2">
    <source>
        <dbReference type="Ensembl" id="ENSMPUP00000019755.1"/>
    </source>
</evidence>
<accession>M3Z842</accession>
<feature type="region of interest" description="Disordered" evidence="1">
    <location>
        <begin position="312"/>
        <end position="338"/>
    </location>
</feature>
<organism evidence="2">
    <name type="scientific">Mustela putorius furo</name>
    <name type="common">European domestic ferret</name>
    <name type="synonym">Mustela furo</name>
    <dbReference type="NCBI Taxonomy" id="9669"/>
    <lineage>
        <taxon>Eukaryota</taxon>
        <taxon>Metazoa</taxon>
        <taxon>Chordata</taxon>
        <taxon>Craniata</taxon>
        <taxon>Vertebrata</taxon>
        <taxon>Euteleostomi</taxon>
        <taxon>Mammalia</taxon>
        <taxon>Eutheria</taxon>
        <taxon>Laurasiatheria</taxon>
        <taxon>Carnivora</taxon>
        <taxon>Caniformia</taxon>
        <taxon>Musteloidea</taxon>
        <taxon>Mustelidae</taxon>
        <taxon>Mustelinae</taxon>
        <taxon>Mustela</taxon>
    </lineage>
</organism>
<dbReference type="AlphaFoldDB" id="M3Z842"/>
<proteinExistence type="predicted"/>
<dbReference type="InParanoid" id="M3Z842"/>
<protein>
    <submittedName>
        <fullName evidence="2">Uncharacterized protein</fullName>
    </submittedName>
</protein>
<evidence type="ECO:0000256" key="1">
    <source>
        <dbReference type="SAM" id="MobiDB-lite"/>
    </source>
</evidence>
<reference evidence="2" key="1">
    <citation type="submission" date="2024-06" db="UniProtKB">
        <authorList>
            <consortium name="Ensembl"/>
        </authorList>
    </citation>
    <scope>IDENTIFICATION</scope>
</reference>